<protein>
    <submittedName>
        <fullName evidence="11">BRO1 domain-containing protein</fullName>
    </submittedName>
</protein>
<dbReference type="InterPro" id="IPR000630">
    <property type="entry name" value="Ribosomal_uS8"/>
</dbReference>
<dbReference type="InterPro" id="IPR025304">
    <property type="entry name" value="ALIX_V_dom"/>
</dbReference>
<dbReference type="GO" id="GO:0032456">
    <property type="term" value="P:endocytic recycling"/>
    <property type="evidence" value="ECO:0007669"/>
    <property type="project" value="TreeGrafter"/>
</dbReference>
<dbReference type="Pfam" id="PF13949">
    <property type="entry name" value="ALIX_LYPXL_bnd"/>
    <property type="match status" value="1"/>
</dbReference>
<name>A0AAF5DHF0_STRER</name>
<feature type="domain" description="BRO1" evidence="9">
    <location>
        <begin position="9"/>
        <end position="404"/>
    </location>
</feature>
<organism evidence="10 11">
    <name type="scientific">Strongyloides stercoralis</name>
    <name type="common">Threadworm</name>
    <dbReference type="NCBI Taxonomy" id="6248"/>
    <lineage>
        <taxon>Eukaryota</taxon>
        <taxon>Metazoa</taxon>
        <taxon>Ecdysozoa</taxon>
        <taxon>Nematoda</taxon>
        <taxon>Chromadorea</taxon>
        <taxon>Rhabditida</taxon>
        <taxon>Tylenchina</taxon>
        <taxon>Panagrolaimomorpha</taxon>
        <taxon>Strongyloidoidea</taxon>
        <taxon>Strongyloididae</taxon>
        <taxon>Strongyloides</taxon>
    </lineage>
</organism>
<keyword evidence="4" id="KW-0963">Cytoplasm</keyword>
<evidence type="ECO:0000256" key="1">
    <source>
        <dbReference type="ARBA" id="ARBA00004177"/>
    </source>
</evidence>
<dbReference type="GO" id="GO:0043328">
    <property type="term" value="P:protein transport to vacuole involved in ubiquitin-dependent protein catabolic process via the multivesicular body sorting pathway"/>
    <property type="evidence" value="ECO:0007669"/>
    <property type="project" value="TreeGrafter"/>
</dbReference>
<dbReference type="InterPro" id="IPR038499">
    <property type="entry name" value="BRO1_sf"/>
</dbReference>
<dbReference type="NCBIfam" id="NF003115">
    <property type="entry name" value="PRK04034.1"/>
    <property type="match status" value="1"/>
</dbReference>
<reference evidence="11" key="1">
    <citation type="submission" date="2024-02" db="UniProtKB">
        <authorList>
            <consortium name="WormBaseParasite"/>
        </authorList>
    </citation>
    <scope>IDENTIFICATION</scope>
</reference>
<sequence length="1189" mass="135003">DMESIPRATMQAIPRKIAYGDFPDDFKIKLKEYILIYYQNDPHKFESGLDELQNMRRQFKNFQCDIEQVLVMKRYYCQMALMKNRFPMEKGDELAIPFTWSDSPDELVGGHSYEDINYELLLILYNIAAIHSSIAAGEMRNNNDSIKNAFMNFQYAAGAIKMILEGFEGIDIGIPDVSRPYMTWCCSLFLGQAQECVLDKAIKESRKNLVIAQLAAGLVTIYSECLAQLHSPTIHEIMGSSALDESRKYLSVKTNLYSGIRDYYMALQCHTEEKYGHTVKYIELSKKSIDTAVSVVGKNKNELLKNVCLHVQKIITEASEKMHKENEMIYCARVVGLEELPALEGKVMAEAIKFNPNDASVSGDDIFGELLPTEVIKGVSLFEEKKKQFKDEIIKKIDKADEELDSFLIELHLGDLNLDKDIVNFDLPEELLTCIASLQSHPDTFSNFLTKLDEVIDMSNETEKYINSAIETINIVSGKGVAEQGLIDKMRQNINDINERHIQAKQVNENLRQAAGTHSANIKLLSLSVPEIRAKLNEYCSDLVSFIPSQTDEGSKLKGILDKVDTMKKQRYTLLNELLEDVENNQVYKELMAEKYGDQEAVCKKALQKHDKSLRFLELNIGAQEAILSALTDANATFAPIRKRIQNYNLVRVKKAAELVASYESVDLGLKGVTNGITFYKDVLKILNPISKTVNSWKMKYEAEIEKEQKKKMLEEERMKERMMAKETDDFMSFFGANNSNQEVPIKNPIEKQKKVDMMKFYRDKMNKKNIVPNQSFQSNNGINQNIYQPPNYNNFQQNVVPPNYTPQYIPENNIIQNQYGQYCNVPHHIPPSMNPPVVPINTPTNIPMAPVNTQMVPINPQVTPINTSTVPLINTPMLTVNTSTMPTTGNQGMALQSTNTSTMLTTNTQGTAHQGMNTSTMNLPHQVNVGTQQQYNNNPPQNYSNSPYLVYTAPVNNYPVNNVPGILQNHQQTNHYQGMVLNQQPNQVTIDDLLGDFNTLGVNKNQQQKSEEYVSPFRQDMPELPPRMSTMDNKTYKSPFLNQINAVPTILFSHTGPILYLIYQDADALKRINNAEKRGKRQVILRPSSKVIIKFLTVMMKHGYIGEFEIIDDHRAGKIVVNLTGRINKCSVVSPRFDIAHKDMERWTTTLLPSRQFGFIVLTTSAGIMDHEEARRKHVGGKILGFFF</sequence>
<keyword evidence="8" id="KW-0175">Coiled coil</keyword>
<dbReference type="AlphaFoldDB" id="A0AAF5DHF0"/>
<dbReference type="WBParaSite" id="TCONS_00011785.p1">
    <property type="protein sequence ID" value="TCONS_00011785.p1"/>
    <property type="gene ID" value="XLOC_006634"/>
</dbReference>
<dbReference type="GO" id="GO:0002181">
    <property type="term" value="P:cytoplasmic translation"/>
    <property type="evidence" value="ECO:0007669"/>
    <property type="project" value="UniProtKB-ARBA"/>
</dbReference>
<dbReference type="GO" id="GO:0005768">
    <property type="term" value="C:endosome"/>
    <property type="evidence" value="ECO:0007669"/>
    <property type="project" value="UniProtKB-SubCell"/>
</dbReference>
<dbReference type="InterPro" id="IPR004328">
    <property type="entry name" value="BRO1_dom"/>
</dbReference>
<dbReference type="GO" id="GO:0003735">
    <property type="term" value="F:structural constituent of ribosome"/>
    <property type="evidence" value="ECO:0007669"/>
    <property type="project" value="InterPro"/>
</dbReference>
<dbReference type="Proteomes" id="UP000035681">
    <property type="component" value="Unplaced"/>
</dbReference>
<dbReference type="FunFam" id="3.30.1490.10:FF:000002">
    <property type="entry name" value="40S ribosomal protein S15a"/>
    <property type="match status" value="1"/>
</dbReference>
<evidence type="ECO:0000313" key="11">
    <source>
        <dbReference type="WBParaSite" id="TCONS_00011785.p1"/>
    </source>
</evidence>
<evidence type="ECO:0000256" key="4">
    <source>
        <dbReference type="ARBA" id="ARBA00022490"/>
    </source>
</evidence>
<evidence type="ECO:0000256" key="2">
    <source>
        <dbReference type="ARBA" id="ARBA00004496"/>
    </source>
</evidence>
<dbReference type="Gene3D" id="3.30.1370.30">
    <property type="match status" value="1"/>
</dbReference>
<dbReference type="GO" id="GO:1990904">
    <property type="term" value="C:ribonucleoprotein complex"/>
    <property type="evidence" value="ECO:0007669"/>
    <property type="project" value="UniProtKB-KW"/>
</dbReference>
<feature type="coiled-coil region" evidence="8">
    <location>
        <begin position="487"/>
        <end position="514"/>
    </location>
</feature>
<dbReference type="InterPro" id="IPR047863">
    <property type="entry name" value="Ribosomal_uS8_CS"/>
</dbReference>
<dbReference type="PROSITE" id="PS00053">
    <property type="entry name" value="RIBOSOMAL_S8"/>
    <property type="match status" value="1"/>
</dbReference>
<dbReference type="Gene3D" id="1.20.120.560">
    <property type="entry name" value="alix/aip1 in complex with the ypdl late domain"/>
    <property type="match status" value="1"/>
</dbReference>
<dbReference type="PANTHER" id="PTHR23030">
    <property type="entry name" value="PCD6 INTERACTING PROTEIN-RELATED"/>
    <property type="match status" value="1"/>
</dbReference>
<keyword evidence="10" id="KW-1185">Reference proteome</keyword>
<dbReference type="Pfam" id="PF03097">
    <property type="entry name" value="BRO1"/>
    <property type="match status" value="1"/>
</dbReference>
<dbReference type="SUPFAM" id="SSF56047">
    <property type="entry name" value="Ribosomal protein S8"/>
    <property type="match status" value="1"/>
</dbReference>
<dbReference type="Gene3D" id="1.25.40.280">
    <property type="entry name" value="alix/aip1 like domains"/>
    <property type="match status" value="1"/>
</dbReference>
<dbReference type="PROSITE" id="PS51180">
    <property type="entry name" value="BRO1"/>
    <property type="match status" value="1"/>
</dbReference>
<dbReference type="FunFam" id="3.30.1370.30:FF:000001">
    <property type="entry name" value="40S ribosomal protein S15a"/>
    <property type="match status" value="1"/>
</dbReference>
<evidence type="ECO:0000259" key="9">
    <source>
        <dbReference type="PROSITE" id="PS51180"/>
    </source>
</evidence>
<evidence type="ECO:0000256" key="3">
    <source>
        <dbReference type="ARBA" id="ARBA00006471"/>
    </source>
</evidence>
<dbReference type="Gene3D" id="3.30.1490.10">
    <property type="match status" value="1"/>
</dbReference>
<dbReference type="Gene3D" id="1.20.140.50">
    <property type="entry name" value="alix/aip1 like domains"/>
    <property type="match status" value="1"/>
</dbReference>
<evidence type="ECO:0000256" key="7">
    <source>
        <dbReference type="ARBA" id="ARBA00023274"/>
    </source>
</evidence>
<evidence type="ECO:0000313" key="10">
    <source>
        <dbReference type="Proteomes" id="UP000035681"/>
    </source>
</evidence>
<keyword evidence="6" id="KW-0689">Ribosomal protein</keyword>
<evidence type="ECO:0000256" key="6">
    <source>
        <dbReference type="ARBA" id="ARBA00022980"/>
    </source>
</evidence>
<dbReference type="InterPro" id="IPR035987">
    <property type="entry name" value="Ribosomal_uS8_sf"/>
</dbReference>
<dbReference type="SMART" id="SM01041">
    <property type="entry name" value="BRO1"/>
    <property type="match status" value="1"/>
</dbReference>
<dbReference type="GO" id="GO:0005840">
    <property type="term" value="C:ribosome"/>
    <property type="evidence" value="ECO:0007669"/>
    <property type="project" value="UniProtKB-KW"/>
</dbReference>
<evidence type="ECO:0000256" key="8">
    <source>
        <dbReference type="SAM" id="Coils"/>
    </source>
</evidence>
<proteinExistence type="inferred from homology"/>
<dbReference type="PANTHER" id="PTHR23030:SF30">
    <property type="entry name" value="TYROSINE-PROTEIN PHOSPHATASE NON-RECEPTOR TYPE 23"/>
    <property type="match status" value="1"/>
</dbReference>
<evidence type="ECO:0000256" key="5">
    <source>
        <dbReference type="ARBA" id="ARBA00022753"/>
    </source>
</evidence>
<dbReference type="GO" id="GO:0045022">
    <property type="term" value="P:early endosome to late endosome transport"/>
    <property type="evidence" value="ECO:0007669"/>
    <property type="project" value="TreeGrafter"/>
</dbReference>
<keyword evidence="5" id="KW-0967">Endosome</keyword>
<comment type="similarity">
    <text evidence="3">Belongs to the universal ribosomal protein uS8 family.</text>
</comment>
<dbReference type="Pfam" id="PF00410">
    <property type="entry name" value="Ribosomal_S8"/>
    <property type="match status" value="1"/>
</dbReference>
<keyword evidence="7" id="KW-0687">Ribonucleoprotein</keyword>
<comment type="subcellular location">
    <subcellularLocation>
        <location evidence="2">Cytoplasm</location>
    </subcellularLocation>
    <subcellularLocation>
        <location evidence="1">Endosome</location>
    </subcellularLocation>
</comment>
<accession>A0AAF5DHF0</accession>